<dbReference type="OrthoDB" id="66144at2759"/>
<keyword evidence="5" id="KW-0949">S-adenosyl-L-methionine</keyword>
<accession>A0A6P5AWW2</accession>
<dbReference type="AlphaFoldDB" id="A0A6P5AWW2"/>
<comment type="subcellular location">
    <subcellularLocation>
        <location evidence="1">Mitochondrion membrane</location>
        <topology evidence="1">Single-pass membrane protein</topology>
    </subcellularLocation>
</comment>
<dbReference type="RefSeq" id="XP_019647542.1">
    <property type="nucleotide sequence ID" value="XM_019791983.1"/>
</dbReference>
<evidence type="ECO:0000256" key="8">
    <source>
        <dbReference type="ARBA" id="ARBA00023128"/>
    </source>
</evidence>
<keyword evidence="7 12" id="KW-1133">Transmembrane helix</keyword>
<evidence type="ECO:0000256" key="12">
    <source>
        <dbReference type="SAM" id="Phobius"/>
    </source>
</evidence>
<evidence type="ECO:0000256" key="11">
    <source>
        <dbReference type="ARBA" id="ARBA00078098"/>
    </source>
</evidence>
<dbReference type="GO" id="GO:0016279">
    <property type="term" value="F:protein-lysine N-methyltransferase activity"/>
    <property type="evidence" value="ECO:0007669"/>
    <property type="project" value="InterPro"/>
</dbReference>
<evidence type="ECO:0000256" key="1">
    <source>
        <dbReference type="ARBA" id="ARBA00004304"/>
    </source>
</evidence>
<keyword evidence="9 12" id="KW-0472">Membrane</keyword>
<dbReference type="SUPFAM" id="SSF53335">
    <property type="entry name" value="S-adenosyl-L-methionine-dependent methyltransferases"/>
    <property type="match status" value="1"/>
</dbReference>
<keyword evidence="3" id="KW-0489">Methyltransferase</keyword>
<dbReference type="Proteomes" id="UP000515135">
    <property type="component" value="Unplaced"/>
</dbReference>
<organism evidence="13 14">
    <name type="scientific">Branchiostoma belcheri</name>
    <name type="common">Amphioxus</name>
    <dbReference type="NCBI Taxonomy" id="7741"/>
    <lineage>
        <taxon>Eukaryota</taxon>
        <taxon>Metazoa</taxon>
        <taxon>Chordata</taxon>
        <taxon>Cephalochordata</taxon>
        <taxon>Leptocardii</taxon>
        <taxon>Amphioxiformes</taxon>
        <taxon>Branchiostomatidae</taxon>
        <taxon>Branchiostoma</taxon>
    </lineage>
</organism>
<name>A0A6P5AWW2_BRABE</name>
<evidence type="ECO:0000313" key="13">
    <source>
        <dbReference type="Proteomes" id="UP000515135"/>
    </source>
</evidence>
<keyword evidence="8" id="KW-0496">Mitochondrion</keyword>
<evidence type="ECO:0000256" key="9">
    <source>
        <dbReference type="ARBA" id="ARBA00023136"/>
    </source>
</evidence>
<dbReference type="InterPro" id="IPR029063">
    <property type="entry name" value="SAM-dependent_MTases_sf"/>
</dbReference>
<dbReference type="GO" id="GO:1905706">
    <property type="term" value="P:regulation of mitochondrial ATP synthesis coupled proton transport"/>
    <property type="evidence" value="ECO:0007669"/>
    <property type="project" value="UniProtKB-ARBA"/>
</dbReference>
<evidence type="ECO:0000256" key="4">
    <source>
        <dbReference type="ARBA" id="ARBA00022679"/>
    </source>
</evidence>
<protein>
    <recommendedName>
        <fullName evidence="10">ATP synthase subunit C lysine N-methyltransferase</fullName>
    </recommendedName>
    <alternativeName>
        <fullName evidence="11">Protein N-lysine methyltransferase FAM173B</fullName>
    </alternativeName>
</protein>
<dbReference type="PANTHER" id="PTHR13610:SF9">
    <property type="entry name" value="FI06469P"/>
    <property type="match status" value="1"/>
</dbReference>
<dbReference type="FunFam" id="3.40.50.150:FF:000141">
    <property type="entry name" value="ATP synthase c subunit lysine N-methyltransferase"/>
    <property type="match status" value="1"/>
</dbReference>
<dbReference type="GO" id="GO:0032259">
    <property type="term" value="P:methylation"/>
    <property type="evidence" value="ECO:0007669"/>
    <property type="project" value="UniProtKB-KW"/>
</dbReference>
<comment type="similarity">
    <text evidence="2">Belongs to the ANT/ATPSC lysine N-methyltransferase family.</text>
</comment>
<evidence type="ECO:0000256" key="2">
    <source>
        <dbReference type="ARBA" id="ARBA00010633"/>
    </source>
</evidence>
<keyword evidence="6 12" id="KW-0812">Transmembrane</keyword>
<keyword evidence="13" id="KW-1185">Reference proteome</keyword>
<evidence type="ECO:0000256" key="5">
    <source>
        <dbReference type="ARBA" id="ARBA00022691"/>
    </source>
</evidence>
<dbReference type="Gene3D" id="3.40.50.150">
    <property type="entry name" value="Vaccinia Virus protein VP39"/>
    <property type="match status" value="1"/>
</dbReference>
<dbReference type="InterPro" id="IPR026170">
    <property type="entry name" value="FAM173A/B"/>
</dbReference>
<feature type="transmembrane region" description="Helical" evidence="12">
    <location>
        <begin position="20"/>
        <end position="44"/>
    </location>
</feature>
<reference evidence="14" key="1">
    <citation type="submission" date="2025-08" db="UniProtKB">
        <authorList>
            <consortium name="RefSeq"/>
        </authorList>
    </citation>
    <scope>IDENTIFICATION</scope>
    <source>
        <tissue evidence="14">Gonad</tissue>
    </source>
</reference>
<evidence type="ECO:0000256" key="7">
    <source>
        <dbReference type="ARBA" id="ARBA00022989"/>
    </source>
</evidence>
<evidence type="ECO:0000256" key="10">
    <source>
        <dbReference type="ARBA" id="ARBA00071036"/>
    </source>
</evidence>
<evidence type="ECO:0000313" key="14">
    <source>
        <dbReference type="RefSeq" id="XP_019647542.1"/>
    </source>
</evidence>
<evidence type="ECO:0000256" key="3">
    <source>
        <dbReference type="ARBA" id="ARBA00022603"/>
    </source>
</evidence>
<keyword evidence="4" id="KW-0808">Transferase</keyword>
<dbReference type="GO" id="GO:0031966">
    <property type="term" value="C:mitochondrial membrane"/>
    <property type="evidence" value="ECO:0007669"/>
    <property type="project" value="UniProtKB-SubCell"/>
</dbReference>
<sequence length="206" mass="22857">MSEEAEGLIEDAENRRRRRVGLIAAGLVGGAAVAITAVAAPFVLPAMRKICLPYVPATQEQVGNVFKLLEGRSGTLVDLGSGDGRIVIAAAKQGFHAVGYELNPWLVWYSRLSAIRHGVFGKARFYRRDLFKANFAELDNVVVFGVPQLMPLLEEKLSKELQRSAKVVACRFSFPTWLPSQTIEAGVDTVWSYEAKDIVMRYLWED</sequence>
<evidence type="ECO:0000256" key="6">
    <source>
        <dbReference type="ARBA" id="ARBA00022692"/>
    </source>
</evidence>
<gene>
    <name evidence="14" type="primary">LOC109487876</name>
</gene>
<dbReference type="KEGG" id="bbel:109487876"/>
<dbReference type="PANTHER" id="PTHR13610">
    <property type="entry name" value="METHYLTRANSFERASE DOMAIN-CONTAINING PROTEIN"/>
    <property type="match status" value="1"/>
</dbReference>
<dbReference type="GO" id="GO:1904058">
    <property type="term" value="P:positive regulation of sensory perception of pain"/>
    <property type="evidence" value="ECO:0007669"/>
    <property type="project" value="UniProtKB-ARBA"/>
</dbReference>
<dbReference type="GeneID" id="109487876"/>
<proteinExistence type="inferred from homology"/>